<evidence type="ECO:0000256" key="2">
    <source>
        <dbReference type="ARBA" id="ARBA00023125"/>
    </source>
</evidence>
<dbReference type="PANTHER" id="PTHR43280:SF32">
    <property type="entry name" value="TRANSCRIPTIONAL REGULATORY PROTEIN"/>
    <property type="match status" value="1"/>
</dbReference>
<sequence>MKHYKTLSELHKDNGWPAPQNPLFSIVGCQSSCPLGNREYTTDSYMIAFKKIKSGTIMYGKTPYDHDNGSMFFTKPRQIIEMKNLELEEQGFMLFIHEDYLYRNELYSIIQQYAFFDYETNEAIHLSPAEELIVWELYNKINIEYLTNPDEFTREIILSHVASILKYVQRFYKRQFIDRKQLSGRIVSKFNAALKQHLNNGKLKEDGLPSVASLASQLLLSPRYLSDLLKQETGKTAIELIHVYLITEAKNLLRSEDKGVAEIAFQLGFENASYFSRLFKKQTGLRPLDFKHSLN</sequence>
<keyword evidence="3" id="KW-0804">Transcription</keyword>
<reference evidence="5 6" key="1">
    <citation type="submission" date="2018-05" db="EMBL/GenBank/DDBJ databases">
        <title>Genome sequencing of Flavobacterium sp. HYN0056.</title>
        <authorList>
            <person name="Yi H."/>
            <person name="Baek C."/>
        </authorList>
    </citation>
    <scope>NUCLEOTIDE SEQUENCE [LARGE SCALE GENOMIC DNA]</scope>
    <source>
        <strain evidence="5 6">HYN0056</strain>
    </source>
</reference>
<dbReference type="KEGG" id="fcr:HYN56_11170"/>
<evidence type="ECO:0000313" key="5">
    <source>
        <dbReference type="EMBL" id="AWK04753.1"/>
    </source>
</evidence>
<proteinExistence type="predicted"/>
<dbReference type="PROSITE" id="PS51257">
    <property type="entry name" value="PROKAR_LIPOPROTEIN"/>
    <property type="match status" value="1"/>
</dbReference>
<keyword evidence="1" id="KW-0805">Transcription regulation</keyword>
<dbReference type="SMART" id="SM00342">
    <property type="entry name" value="HTH_ARAC"/>
    <property type="match status" value="1"/>
</dbReference>
<evidence type="ECO:0000256" key="3">
    <source>
        <dbReference type="ARBA" id="ARBA00023163"/>
    </source>
</evidence>
<name>A0A2S1YL31_9FLAO</name>
<dbReference type="InterPro" id="IPR009057">
    <property type="entry name" value="Homeodomain-like_sf"/>
</dbReference>
<dbReference type="AlphaFoldDB" id="A0A2S1YL31"/>
<dbReference type="PRINTS" id="PR00032">
    <property type="entry name" value="HTHARAC"/>
</dbReference>
<dbReference type="OrthoDB" id="2600165at2"/>
<dbReference type="SUPFAM" id="SSF46689">
    <property type="entry name" value="Homeodomain-like"/>
    <property type="match status" value="1"/>
</dbReference>
<gene>
    <name evidence="5" type="ORF">HYN56_11170</name>
</gene>
<dbReference type="GO" id="GO:0043565">
    <property type="term" value="F:sequence-specific DNA binding"/>
    <property type="evidence" value="ECO:0007669"/>
    <property type="project" value="InterPro"/>
</dbReference>
<dbReference type="PROSITE" id="PS01124">
    <property type="entry name" value="HTH_ARAC_FAMILY_2"/>
    <property type="match status" value="1"/>
</dbReference>
<evidence type="ECO:0000313" key="6">
    <source>
        <dbReference type="Proteomes" id="UP000245250"/>
    </source>
</evidence>
<keyword evidence="6" id="KW-1185">Reference proteome</keyword>
<dbReference type="RefSeq" id="WP_109192237.1">
    <property type="nucleotide sequence ID" value="NZ_CP029255.1"/>
</dbReference>
<evidence type="ECO:0000259" key="4">
    <source>
        <dbReference type="PROSITE" id="PS01124"/>
    </source>
</evidence>
<dbReference type="Gene3D" id="1.10.10.60">
    <property type="entry name" value="Homeodomain-like"/>
    <property type="match status" value="1"/>
</dbReference>
<dbReference type="Pfam" id="PF12833">
    <property type="entry name" value="HTH_18"/>
    <property type="match status" value="1"/>
</dbReference>
<dbReference type="EMBL" id="CP029255">
    <property type="protein sequence ID" value="AWK04753.1"/>
    <property type="molecule type" value="Genomic_DNA"/>
</dbReference>
<protein>
    <submittedName>
        <fullName evidence="5">AraC family transcriptional regulator</fullName>
    </submittedName>
</protein>
<dbReference type="Proteomes" id="UP000245250">
    <property type="component" value="Chromosome"/>
</dbReference>
<dbReference type="GO" id="GO:0003700">
    <property type="term" value="F:DNA-binding transcription factor activity"/>
    <property type="evidence" value="ECO:0007669"/>
    <property type="project" value="InterPro"/>
</dbReference>
<organism evidence="5 6">
    <name type="scientific">Flavobacterium crocinum</name>
    <dbReference type="NCBI Taxonomy" id="2183896"/>
    <lineage>
        <taxon>Bacteria</taxon>
        <taxon>Pseudomonadati</taxon>
        <taxon>Bacteroidota</taxon>
        <taxon>Flavobacteriia</taxon>
        <taxon>Flavobacteriales</taxon>
        <taxon>Flavobacteriaceae</taxon>
        <taxon>Flavobacterium</taxon>
    </lineage>
</organism>
<accession>A0A2S1YL31</accession>
<keyword evidence="2" id="KW-0238">DNA-binding</keyword>
<dbReference type="PANTHER" id="PTHR43280">
    <property type="entry name" value="ARAC-FAMILY TRANSCRIPTIONAL REGULATOR"/>
    <property type="match status" value="1"/>
</dbReference>
<dbReference type="InterPro" id="IPR018060">
    <property type="entry name" value="HTH_AraC"/>
</dbReference>
<feature type="domain" description="HTH araC/xylS-type" evidence="4">
    <location>
        <begin position="188"/>
        <end position="293"/>
    </location>
</feature>
<evidence type="ECO:0000256" key="1">
    <source>
        <dbReference type="ARBA" id="ARBA00023015"/>
    </source>
</evidence>
<dbReference type="InterPro" id="IPR020449">
    <property type="entry name" value="Tscrpt_reg_AraC-type_HTH"/>
</dbReference>